<feature type="transmembrane region" description="Helical" evidence="6">
    <location>
        <begin position="346"/>
        <end position="366"/>
    </location>
</feature>
<feature type="transmembrane region" description="Helical" evidence="6">
    <location>
        <begin position="469"/>
        <end position="491"/>
    </location>
</feature>
<evidence type="ECO:0000256" key="3">
    <source>
        <dbReference type="ARBA" id="ARBA00022692"/>
    </source>
</evidence>
<protein>
    <recommendedName>
        <fullName evidence="9">Oligosaccharide flippase family protein</fullName>
    </recommendedName>
</protein>
<dbReference type="GeneID" id="66531799"/>
<dbReference type="PANTHER" id="PTHR30250">
    <property type="entry name" value="PST FAMILY PREDICTED COLANIC ACID TRANSPORTER"/>
    <property type="match status" value="1"/>
</dbReference>
<reference evidence="7 8" key="1">
    <citation type="submission" date="2019-06" db="EMBL/GenBank/DDBJ databases">
        <title>Genome analyses of bacteria isolated from kimchi.</title>
        <authorList>
            <person name="Lee S."/>
            <person name="Ahn S."/>
            <person name="Roh S."/>
        </authorList>
    </citation>
    <scope>NUCLEOTIDE SEQUENCE [LARGE SCALE GENOMIC DNA]</scope>
    <source>
        <strain evidence="7 8">CBA3625</strain>
    </source>
</reference>
<keyword evidence="3 6" id="KW-0812">Transmembrane</keyword>
<comment type="subcellular location">
    <subcellularLocation>
        <location evidence="1">Cell membrane</location>
        <topology evidence="1">Multi-pass membrane protein</topology>
    </subcellularLocation>
</comment>
<evidence type="ECO:0000313" key="7">
    <source>
        <dbReference type="EMBL" id="QEA44297.1"/>
    </source>
</evidence>
<dbReference type="InterPro" id="IPR050833">
    <property type="entry name" value="Poly_Biosynth_Transport"/>
</dbReference>
<feature type="transmembrane region" description="Helical" evidence="6">
    <location>
        <begin position="124"/>
        <end position="146"/>
    </location>
</feature>
<evidence type="ECO:0000256" key="5">
    <source>
        <dbReference type="ARBA" id="ARBA00023136"/>
    </source>
</evidence>
<feature type="transmembrane region" description="Helical" evidence="6">
    <location>
        <begin position="12"/>
        <end position="34"/>
    </location>
</feature>
<dbReference type="Proteomes" id="UP000321298">
    <property type="component" value="Chromosome"/>
</dbReference>
<gene>
    <name evidence="7" type="ORF">FGL83_06280</name>
</gene>
<dbReference type="AlphaFoldDB" id="A0AAP9ECI0"/>
<keyword evidence="8" id="KW-1185">Reference proteome</keyword>
<feature type="transmembrane region" description="Helical" evidence="6">
    <location>
        <begin position="46"/>
        <end position="73"/>
    </location>
</feature>
<feature type="transmembrane region" description="Helical" evidence="6">
    <location>
        <begin position="228"/>
        <end position="248"/>
    </location>
</feature>
<evidence type="ECO:0000313" key="8">
    <source>
        <dbReference type="Proteomes" id="UP000321298"/>
    </source>
</evidence>
<accession>A0AAP9ECI0</accession>
<dbReference type="EMBL" id="CP042387">
    <property type="protein sequence ID" value="QEA44297.1"/>
    <property type="molecule type" value="Genomic_DNA"/>
</dbReference>
<feature type="transmembrane region" description="Helical" evidence="6">
    <location>
        <begin position="403"/>
        <end position="427"/>
    </location>
</feature>
<evidence type="ECO:0000256" key="4">
    <source>
        <dbReference type="ARBA" id="ARBA00022989"/>
    </source>
</evidence>
<name>A0AAP9ECI0_LEULA</name>
<feature type="transmembrane region" description="Helical" evidence="6">
    <location>
        <begin position="186"/>
        <end position="208"/>
    </location>
</feature>
<keyword evidence="2" id="KW-1003">Cell membrane</keyword>
<evidence type="ECO:0008006" key="9">
    <source>
        <dbReference type="Google" id="ProtNLM"/>
    </source>
</evidence>
<feature type="transmembrane region" description="Helical" evidence="6">
    <location>
        <begin position="93"/>
        <end position="112"/>
    </location>
</feature>
<dbReference type="RefSeq" id="WP_147001159.1">
    <property type="nucleotide sequence ID" value="NZ_CP042387.1"/>
</dbReference>
<evidence type="ECO:0000256" key="2">
    <source>
        <dbReference type="ARBA" id="ARBA00022475"/>
    </source>
</evidence>
<keyword evidence="4 6" id="KW-1133">Transmembrane helix</keyword>
<feature type="transmembrane region" description="Helical" evidence="6">
    <location>
        <begin position="439"/>
        <end position="463"/>
    </location>
</feature>
<organism evidence="7 8">
    <name type="scientific">Leuconostoc lactis</name>
    <dbReference type="NCBI Taxonomy" id="1246"/>
    <lineage>
        <taxon>Bacteria</taxon>
        <taxon>Bacillati</taxon>
        <taxon>Bacillota</taxon>
        <taxon>Bacilli</taxon>
        <taxon>Lactobacillales</taxon>
        <taxon>Lactobacillaceae</taxon>
        <taxon>Leuconostoc</taxon>
    </lineage>
</organism>
<feature type="transmembrane region" description="Helical" evidence="6">
    <location>
        <begin position="378"/>
        <end position="397"/>
    </location>
</feature>
<keyword evidence="5 6" id="KW-0472">Membrane</keyword>
<dbReference type="PANTHER" id="PTHR30250:SF26">
    <property type="entry name" value="PSMA PROTEIN"/>
    <property type="match status" value="1"/>
</dbReference>
<sequence>MGVKNKDGMKFKLNVFFGLINSVISALQTFWFILYIKSHIGSDAYGYISVVNGVISTLLVVSSAIASMGTRYILVDYGKQKVNEAKQYFNSELVAMIFSGIVVAVFGIVFTLNLKNVMNVTPEFYHGVQILFLMTVFSFSIQLLASPFSASFFHTNELYLTYIFFMVDYIARVIVTIVLFENGHTVLWSAAIATDIVYLIMLIFYVYYSYHKLPELKIDFSAFRVKKLFDLFKSGVWIAVSSGGNMMLSSLNLYFANLLCGVLITGIYASIMQFNIISVMILTVLVNSLLPKMFKLFSLDETKKLFNYTIYSMSLSALALSIISGGIIVFGNDFMGFWMGEDFKGYQLLILLTVVHLPLTLPSQVLNQTFTVMNKVKVPAIATILFGILNLIVAVILSKYFKMGIYGIALSSLLIQIIRDVIFYPLYFSKITSYYNWKLLTPFVLGILGLLLTILVSKVMYTLVLPTNVMLFALDIVVVGIILIILLGILFKKYRVEG</sequence>
<evidence type="ECO:0000256" key="6">
    <source>
        <dbReference type="SAM" id="Phobius"/>
    </source>
</evidence>
<feature type="transmembrane region" description="Helical" evidence="6">
    <location>
        <begin position="254"/>
        <end position="287"/>
    </location>
</feature>
<evidence type="ECO:0000256" key="1">
    <source>
        <dbReference type="ARBA" id="ARBA00004651"/>
    </source>
</evidence>
<proteinExistence type="predicted"/>
<feature type="transmembrane region" description="Helical" evidence="6">
    <location>
        <begin position="308"/>
        <end position="331"/>
    </location>
</feature>
<dbReference type="GO" id="GO:0005886">
    <property type="term" value="C:plasma membrane"/>
    <property type="evidence" value="ECO:0007669"/>
    <property type="project" value="UniProtKB-SubCell"/>
</dbReference>
<feature type="transmembrane region" description="Helical" evidence="6">
    <location>
        <begin position="158"/>
        <end position="180"/>
    </location>
</feature>